<feature type="transmembrane region" description="Helical" evidence="8">
    <location>
        <begin position="145"/>
        <end position="172"/>
    </location>
</feature>
<dbReference type="EMBL" id="JXMW01000003">
    <property type="protein sequence ID" value="OQD59392.1"/>
    <property type="molecule type" value="Genomic_DNA"/>
</dbReference>
<feature type="transmembrane region" description="Helical" evidence="8">
    <location>
        <begin position="70"/>
        <end position="92"/>
    </location>
</feature>
<feature type="transmembrane region" description="Helical" evidence="8">
    <location>
        <begin position="113"/>
        <end position="139"/>
    </location>
</feature>
<dbReference type="GO" id="GO:0043190">
    <property type="term" value="C:ATP-binding cassette (ABC) transporter complex"/>
    <property type="evidence" value="ECO:0007669"/>
    <property type="project" value="InterPro"/>
</dbReference>
<gene>
    <name evidence="10" type="ORF">MBBAR_3c00470</name>
</gene>
<dbReference type="PANTHER" id="PTHR30413">
    <property type="entry name" value="INNER MEMBRANE TRANSPORT PERMEASE"/>
    <property type="match status" value="1"/>
</dbReference>
<dbReference type="PROSITE" id="PS51012">
    <property type="entry name" value="ABC_TM2"/>
    <property type="match status" value="1"/>
</dbReference>
<accession>A0A1V6N435</accession>
<evidence type="ECO:0000313" key="11">
    <source>
        <dbReference type="Proteomes" id="UP000191661"/>
    </source>
</evidence>
<keyword evidence="2" id="KW-0813">Transport</keyword>
<evidence type="ECO:0000256" key="5">
    <source>
        <dbReference type="ARBA" id="ARBA00022692"/>
    </source>
</evidence>
<dbReference type="Proteomes" id="UP000191661">
    <property type="component" value="Unassembled WGS sequence"/>
</dbReference>
<evidence type="ECO:0000256" key="2">
    <source>
        <dbReference type="ARBA" id="ARBA00022448"/>
    </source>
</evidence>
<dbReference type="PRINTS" id="PR00164">
    <property type="entry name" value="ABC2TRNSPORT"/>
</dbReference>
<feature type="transmembrane region" description="Helical" evidence="8">
    <location>
        <begin position="179"/>
        <end position="197"/>
    </location>
</feature>
<keyword evidence="7 8" id="KW-0472">Membrane</keyword>
<evidence type="ECO:0000256" key="8">
    <source>
        <dbReference type="SAM" id="Phobius"/>
    </source>
</evidence>
<dbReference type="InterPro" id="IPR000412">
    <property type="entry name" value="ABC_2_transport"/>
</dbReference>
<evidence type="ECO:0000313" key="10">
    <source>
        <dbReference type="EMBL" id="OQD59392.1"/>
    </source>
</evidence>
<evidence type="ECO:0000256" key="6">
    <source>
        <dbReference type="ARBA" id="ARBA00022989"/>
    </source>
</evidence>
<sequence>MAFGNIMDNRFIQNFMKYRYLLYELVKKSVKLEYRRSFLGVFWIFLSPLLYTIVLSIVFSTFLGKSVENYPVYLLCGRLAFDFFSGGSKAALRSLKKATIIKRIYVPKYIYPLASVLGKYVTFIMSLIVLALLVIVTGVVLTWHIFFVIIPFALLFFMTLGVGLTLATIVMFFRDVQHFWGVFTTLLMWGSALFYPVSVVPEKYQFIFDYNPLFQVIDMIRRSVIYGQAYDPFQVFYVLGVTIFFLTIGIILLYKYQDKFILYI</sequence>
<evidence type="ECO:0000259" key="9">
    <source>
        <dbReference type="PROSITE" id="PS51012"/>
    </source>
</evidence>
<dbReference type="AlphaFoldDB" id="A0A1V6N435"/>
<dbReference type="RefSeq" id="WP_080459628.1">
    <property type="nucleotide sequence ID" value="NZ_JXMW01000003.1"/>
</dbReference>
<dbReference type="PANTHER" id="PTHR30413:SF8">
    <property type="entry name" value="TRANSPORT PERMEASE PROTEIN"/>
    <property type="match status" value="1"/>
</dbReference>
<reference evidence="10 11" key="1">
    <citation type="submission" date="2014-12" db="EMBL/GenBank/DDBJ databases">
        <title>Genome sequence of Methanobrevibacter arboriphilicus DH1, DSM1125.</title>
        <authorList>
            <person name="Poehlein A."/>
            <person name="Thauer R.K."/>
            <person name="Seedorf H."/>
            <person name="Daniel R."/>
        </authorList>
    </citation>
    <scope>NUCLEOTIDE SEQUENCE [LARGE SCALE GENOMIC DNA]</scope>
    <source>
        <strain evidence="10 11">DH1</strain>
    </source>
</reference>
<evidence type="ECO:0000256" key="4">
    <source>
        <dbReference type="ARBA" id="ARBA00022519"/>
    </source>
</evidence>
<name>A0A1V6N435_METAZ</name>
<comment type="subcellular location">
    <subcellularLocation>
        <location evidence="1">Cell inner membrane</location>
        <topology evidence="1">Multi-pass membrane protein</topology>
    </subcellularLocation>
</comment>
<feature type="transmembrane region" description="Helical" evidence="8">
    <location>
        <begin position="38"/>
        <end position="64"/>
    </location>
</feature>
<keyword evidence="5 8" id="KW-0812">Transmembrane</keyword>
<dbReference type="InterPro" id="IPR047817">
    <property type="entry name" value="ABC2_TM_bact-type"/>
</dbReference>
<comment type="caution">
    <text evidence="10">The sequence shown here is derived from an EMBL/GenBank/DDBJ whole genome shotgun (WGS) entry which is preliminary data.</text>
</comment>
<organism evidence="10 11">
    <name type="scientific">Methanobrevibacter arboriphilus JCM 13429 = DSM 1125</name>
    <dbReference type="NCBI Taxonomy" id="1300164"/>
    <lineage>
        <taxon>Archaea</taxon>
        <taxon>Methanobacteriati</taxon>
        <taxon>Methanobacteriota</taxon>
        <taxon>Methanomada group</taxon>
        <taxon>Methanobacteria</taxon>
        <taxon>Methanobacteriales</taxon>
        <taxon>Methanobacteriaceae</taxon>
        <taxon>Methanobrevibacter</taxon>
    </lineage>
</organism>
<keyword evidence="4" id="KW-0997">Cell inner membrane</keyword>
<evidence type="ECO:0000256" key="7">
    <source>
        <dbReference type="ARBA" id="ARBA00023136"/>
    </source>
</evidence>
<evidence type="ECO:0000256" key="1">
    <source>
        <dbReference type="ARBA" id="ARBA00004429"/>
    </source>
</evidence>
<feature type="transmembrane region" description="Helical" evidence="8">
    <location>
        <begin position="235"/>
        <end position="254"/>
    </location>
</feature>
<protein>
    <submittedName>
        <fullName evidence="10">ABC exporter, permease component</fullName>
    </submittedName>
</protein>
<proteinExistence type="predicted"/>
<keyword evidence="11" id="KW-1185">Reference proteome</keyword>
<feature type="domain" description="ABC transmembrane type-2" evidence="9">
    <location>
        <begin position="39"/>
        <end position="256"/>
    </location>
</feature>
<evidence type="ECO:0000256" key="3">
    <source>
        <dbReference type="ARBA" id="ARBA00022475"/>
    </source>
</evidence>
<dbReference type="Pfam" id="PF01061">
    <property type="entry name" value="ABC2_membrane"/>
    <property type="match status" value="1"/>
</dbReference>
<dbReference type="InterPro" id="IPR013525">
    <property type="entry name" value="ABC2_TM"/>
</dbReference>
<dbReference type="OrthoDB" id="74139at2157"/>
<dbReference type="GO" id="GO:0015920">
    <property type="term" value="P:lipopolysaccharide transport"/>
    <property type="evidence" value="ECO:0007669"/>
    <property type="project" value="TreeGrafter"/>
</dbReference>
<dbReference type="PIRSF" id="PIRSF006648">
    <property type="entry name" value="DrrB"/>
    <property type="match status" value="1"/>
</dbReference>
<keyword evidence="3" id="KW-1003">Cell membrane</keyword>
<keyword evidence="6 8" id="KW-1133">Transmembrane helix</keyword>
<dbReference type="GO" id="GO:0140359">
    <property type="term" value="F:ABC-type transporter activity"/>
    <property type="evidence" value="ECO:0007669"/>
    <property type="project" value="InterPro"/>
</dbReference>